<evidence type="ECO:0000256" key="2">
    <source>
        <dbReference type="ARBA" id="ARBA00022692"/>
    </source>
</evidence>
<evidence type="ECO:0000313" key="10">
    <source>
        <dbReference type="Proteomes" id="UP000239388"/>
    </source>
</evidence>
<keyword evidence="4 7" id="KW-0472">Membrane</keyword>
<evidence type="ECO:0000256" key="5">
    <source>
        <dbReference type="SAM" id="Coils"/>
    </source>
</evidence>
<dbReference type="PANTHER" id="PTHR30386">
    <property type="entry name" value="MEMBRANE FUSION SUBUNIT OF EMRAB-TOLC MULTIDRUG EFFLUX PUMP"/>
    <property type="match status" value="1"/>
</dbReference>
<gene>
    <name evidence="9" type="ORF">C5Y98_15695</name>
</gene>
<dbReference type="OrthoDB" id="9811754at2"/>
<name>A0A2S8FNA2_9BACT</name>
<dbReference type="InterPro" id="IPR050739">
    <property type="entry name" value="MFP"/>
</dbReference>
<evidence type="ECO:0000256" key="4">
    <source>
        <dbReference type="ARBA" id="ARBA00023136"/>
    </source>
</evidence>
<evidence type="ECO:0000256" key="1">
    <source>
        <dbReference type="ARBA" id="ARBA00004167"/>
    </source>
</evidence>
<dbReference type="PANTHER" id="PTHR30386:SF26">
    <property type="entry name" value="TRANSPORT PROTEIN COMB"/>
    <property type="match status" value="1"/>
</dbReference>
<dbReference type="RefSeq" id="WP_105355329.1">
    <property type="nucleotide sequence ID" value="NZ_PUIB01000017.1"/>
</dbReference>
<keyword evidence="2 7" id="KW-0812">Transmembrane</keyword>
<dbReference type="Gene3D" id="2.40.30.170">
    <property type="match status" value="1"/>
</dbReference>
<dbReference type="GO" id="GO:0016020">
    <property type="term" value="C:membrane"/>
    <property type="evidence" value="ECO:0007669"/>
    <property type="project" value="UniProtKB-SubCell"/>
</dbReference>
<organism evidence="9 10">
    <name type="scientific">Blastopirellula marina</name>
    <dbReference type="NCBI Taxonomy" id="124"/>
    <lineage>
        <taxon>Bacteria</taxon>
        <taxon>Pseudomonadati</taxon>
        <taxon>Planctomycetota</taxon>
        <taxon>Planctomycetia</taxon>
        <taxon>Pirellulales</taxon>
        <taxon>Pirellulaceae</taxon>
        <taxon>Blastopirellula</taxon>
    </lineage>
</organism>
<comment type="caution">
    <text evidence="9">The sequence shown here is derived from an EMBL/GenBank/DDBJ whole genome shotgun (WGS) entry which is preliminary data.</text>
</comment>
<dbReference type="GO" id="GO:0055085">
    <property type="term" value="P:transmembrane transport"/>
    <property type="evidence" value="ECO:0007669"/>
    <property type="project" value="InterPro"/>
</dbReference>
<proteinExistence type="predicted"/>
<reference evidence="9 10" key="1">
    <citation type="submission" date="2018-02" db="EMBL/GenBank/DDBJ databases">
        <title>Comparative genomes isolates from brazilian mangrove.</title>
        <authorList>
            <person name="Araujo J.E."/>
            <person name="Taketani R.G."/>
            <person name="Silva M.C.P."/>
            <person name="Loureco M.V."/>
            <person name="Andreote F.D."/>
        </authorList>
    </citation>
    <scope>NUCLEOTIDE SEQUENCE [LARGE SCALE GENOMIC DNA]</scope>
    <source>
        <strain evidence="9 10">NAP PRIS-MGV</strain>
    </source>
</reference>
<dbReference type="Gene3D" id="2.40.50.100">
    <property type="match status" value="1"/>
</dbReference>
<evidence type="ECO:0000256" key="3">
    <source>
        <dbReference type="ARBA" id="ARBA00022989"/>
    </source>
</evidence>
<keyword evidence="5" id="KW-0175">Coiled coil</keyword>
<protein>
    <submittedName>
        <fullName evidence="9">HlyD family secretion protein</fullName>
    </submittedName>
</protein>
<evidence type="ECO:0000259" key="8">
    <source>
        <dbReference type="Pfam" id="PF25917"/>
    </source>
</evidence>
<accession>A0A2S8FNA2</accession>
<feature type="region of interest" description="Disordered" evidence="6">
    <location>
        <begin position="474"/>
        <end position="497"/>
    </location>
</feature>
<dbReference type="Pfam" id="PF25917">
    <property type="entry name" value="BSH_RND"/>
    <property type="match status" value="1"/>
</dbReference>
<feature type="domain" description="Multidrug resistance protein MdtA-like barrel-sandwich hybrid" evidence="8">
    <location>
        <begin position="83"/>
        <end position="367"/>
    </location>
</feature>
<keyword evidence="3 7" id="KW-1133">Transmembrane helix</keyword>
<feature type="transmembrane region" description="Helical" evidence="7">
    <location>
        <begin position="42"/>
        <end position="67"/>
    </location>
</feature>
<dbReference type="AlphaFoldDB" id="A0A2S8FNA2"/>
<evidence type="ECO:0000256" key="7">
    <source>
        <dbReference type="SAM" id="Phobius"/>
    </source>
</evidence>
<dbReference type="EMBL" id="PUIB01000017">
    <property type="protein sequence ID" value="PQO33678.1"/>
    <property type="molecule type" value="Genomic_DNA"/>
</dbReference>
<dbReference type="InterPro" id="IPR058625">
    <property type="entry name" value="MdtA-like_BSH"/>
</dbReference>
<comment type="subcellular location">
    <subcellularLocation>
        <location evidence="1">Membrane</location>
        <topology evidence="1">Single-pass membrane protein</topology>
    </subcellularLocation>
</comment>
<dbReference type="Gene3D" id="1.10.287.470">
    <property type="entry name" value="Helix hairpin bin"/>
    <property type="match status" value="2"/>
</dbReference>
<dbReference type="Proteomes" id="UP000239388">
    <property type="component" value="Unassembled WGS sequence"/>
</dbReference>
<dbReference type="SUPFAM" id="SSF111369">
    <property type="entry name" value="HlyD-like secretion proteins"/>
    <property type="match status" value="2"/>
</dbReference>
<evidence type="ECO:0000313" key="9">
    <source>
        <dbReference type="EMBL" id="PQO33678.1"/>
    </source>
</evidence>
<sequence>MSAKPNVNLNDLKASAPDQAPNVLARPKREGTSSVPLRWKTWLALSLVVVGLAFVLWHFSPWIWLLWNTISTDDAYVDGHVTMVAPRVEGQVTKVFVDDNMRVKKGDILLEIDPEPFQVQVEIQQANVQVAESELANAKAAAAAQLAQIMGARYALVHAIESVRDQIAQLQSNVAAWKVQQAALVLAEKNFARDEKLVPSGAISNADIDLAIAQRDEAKSRVDEAFQIIQQNRTNLGLPRNTENPLDVPENLDQSFSLVRQSLATLLQALANLGYKPASWSMTPSEAIEVIFKDEGNSDDNQFFEKLAANSPEIKYAEAQLLQAQRNLQHAELELSYCTIVSEIDGIVTRRNVNPGNYVQPGESVMAVRSLEEIWINANFKETQLTDLRIGQHVELHVDMYGSDEKFYGRITGFSMGTGQTLALLPPQNATGNYVKIVQRLPVRIEVVDYDPDKRPLYTGLSIEPYVFYKEPATGPQAGRRLQSQANIPRDNSDRLP</sequence>
<evidence type="ECO:0000256" key="6">
    <source>
        <dbReference type="SAM" id="MobiDB-lite"/>
    </source>
</evidence>
<feature type="coiled-coil region" evidence="5">
    <location>
        <begin position="121"/>
        <end position="180"/>
    </location>
</feature>